<organism evidence="1 2">
    <name type="scientific">Rhabditophanes sp. KR3021</name>
    <dbReference type="NCBI Taxonomy" id="114890"/>
    <lineage>
        <taxon>Eukaryota</taxon>
        <taxon>Metazoa</taxon>
        <taxon>Ecdysozoa</taxon>
        <taxon>Nematoda</taxon>
        <taxon>Chromadorea</taxon>
        <taxon>Rhabditida</taxon>
        <taxon>Tylenchina</taxon>
        <taxon>Panagrolaimomorpha</taxon>
        <taxon>Strongyloidoidea</taxon>
        <taxon>Alloionematidae</taxon>
        <taxon>Rhabditophanes</taxon>
    </lineage>
</organism>
<sequence length="181" mass="20769">LEDKEALNGRENKYLQKHRNNQTSAVQTIVRELDSANRANARASRTQKEIEIDNEKARLAMAEHYKNIESSELETQEEIEANHVVDNRHKKSKKSMTTLRNLRNCSFIVSCEHCFAVHFEKEVNKFCCNNGNTPVLSFDQIPKELVELQNGTHALSKIYKGKNNTKQHMALALASTQMNRT</sequence>
<dbReference type="Proteomes" id="UP000095286">
    <property type="component" value="Unplaced"/>
</dbReference>
<name>A0AC35UI31_9BILA</name>
<evidence type="ECO:0000313" key="2">
    <source>
        <dbReference type="WBParaSite" id="RSKR_0001187100.1"/>
    </source>
</evidence>
<dbReference type="WBParaSite" id="RSKR_0001187100.1">
    <property type="protein sequence ID" value="RSKR_0001187100.1"/>
    <property type="gene ID" value="RSKR_0001187100"/>
</dbReference>
<proteinExistence type="predicted"/>
<protein>
    <submittedName>
        <fullName evidence="2">Uncharacterized protein</fullName>
    </submittedName>
</protein>
<reference evidence="2" key="1">
    <citation type="submission" date="2016-11" db="UniProtKB">
        <authorList>
            <consortium name="WormBaseParasite"/>
        </authorList>
    </citation>
    <scope>IDENTIFICATION</scope>
    <source>
        <strain evidence="2">KR3021</strain>
    </source>
</reference>
<accession>A0AC35UI31</accession>
<evidence type="ECO:0000313" key="1">
    <source>
        <dbReference type="Proteomes" id="UP000095286"/>
    </source>
</evidence>